<evidence type="ECO:0000259" key="2">
    <source>
        <dbReference type="Pfam" id="PF13966"/>
    </source>
</evidence>
<protein>
    <recommendedName>
        <fullName evidence="5">Reverse transcriptase zinc-binding domain-containing protein</fullName>
    </recommendedName>
</protein>
<dbReference type="CDD" id="cd06222">
    <property type="entry name" value="RNase_H_like"/>
    <property type="match status" value="1"/>
</dbReference>
<dbReference type="Gene3D" id="3.30.420.10">
    <property type="entry name" value="Ribonuclease H-like superfamily/Ribonuclease H"/>
    <property type="match status" value="1"/>
</dbReference>
<evidence type="ECO:0000313" key="3">
    <source>
        <dbReference type="EMBL" id="KAJ3691454.1"/>
    </source>
</evidence>
<feature type="domain" description="Reverse transcriptase zinc-binding" evidence="2">
    <location>
        <begin position="311"/>
        <end position="401"/>
    </location>
</feature>
<evidence type="ECO:0000313" key="4">
    <source>
        <dbReference type="Proteomes" id="UP001210211"/>
    </source>
</evidence>
<evidence type="ECO:0008006" key="5">
    <source>
        <dbReference type="Google" id="ProtNLM"/>
    </source>
</evidence>
<comment type="caution">
    <text evidence="3">The sequence shown here is derived from an EMBL/GenBank/DDBJ whole genome shotgun (WGS) entry which is preliminary data.</text>
</comment>
<dbReference type="SUPFAM" id="SSF53098">
    <property type="entry name" value="Ribonuclease H-like"/>
    <property type="match status" value="1"/>
</dbReference>
<dbReference type="GO" id="GO:0004523">
    <property type="term" value="F:RNA-DNA hybrid ribonuclease activity"/>
    <property type="evidence" value="ECO:0007669"/>
    <property type="project" value="InterPro"/>
</dbReference>
<sequence length="667" mass="76755">MQIYGQASGLCINPAKSKIWFSKCCRVESKERVTSFLEASHAEDGERYLGAMLAFKNSPKKMGLVLLDRLKARMAGWKMNMLSHAGRLVLIKSVLTSLPVYFMSIEIIPKGIIKQMNSLLAKFFWGKVGQDKYMALISWQKICTSVERGGLGVKDLQCFGEALFQKLVWSLMGDDNKLWAQICKAKYFPKIGFWSAKYNPSSSHLWKQVNKMKHRFKNEVIWSLGDGQKANALSQPWFRGWGMVQQATFEDRNKKVAQLFNFDNNQWRLEELQRLFTGQQIATILMEVAKPSLDIHVDDRLIWMQTSSGSYSAKEGYKKLVERAPRTGNVEGELWKTIWGWKGVVPKVRIFLWRLLSKALPVAQNMHSRIYRFTPTCQRCHEENEFEVHCFFFCQGSRAVWFGSQLGFQTQHLSLNIQEAVKQICSGLNEEDLKVFSYTMWEIWKERNEAVLHRKMFQPKAVLQKVKGWLRPINASPQFVRHTGQNRNDGRYEYFETGWQVLVDGSWDVSQAAGIAYLTYKGGTLVSVGVQSHRTHDPFLTEAIALRHAILHFKEQEQAQQERTVHFFTDCVNLADAVNENDVQNLPSWKAIREVILIIQELKALGRGASVFHIPRKAVQGAHILANHARTTQTNYRGIPNLFLWPGLQRNMVLDDQMFQQVPEAPP</sequence>
<proteinExistence type="predicted"/>
<name>A0AAD5ZDR7_9POAL</name>
<dbReference type="GO" id="GO:0003676">
    <property type="term" value="F:nucleic acid binding"/>
    <property type="evidence" value="ECO:0007669"/>
    <property type="project" value="InterPro"/>
</dbReference>
<dbReference type="Proteomes" id="UP001210211">
    <property type="component" value="Unassembled WGS sequence"/>
</dbReference>
<dbReference type="InterPro" id="IPR036397">
    <property type="entry name" value="RNaseH_sf"/>
</dbReference>
<dbReference type="Pfam" id="PF13456">
    <property type="entry name" value="RVT_3"/>
    <property type="match status" value="1"/>
</dbReference>
<dbReference type="PANTHER" id="PTHR33116">
    <property type="entry name" value="REVERSE TRANSCRIPTASE ZINC-BINDING DOMAIN-CONTAINING PROTEIN-RELATED-RELATED"/>
    <property type="match status" value="1"/>
</dbReference>
<dbReference type="PANTHER" id="PTHR33116:SF86">
    <property type="entry name" value="REVERSE TRANSCRIPTASE DOMAIN-CONTAINING PROTEIN"/>
    <property type="match status" value="1"/>
</dbReference>
<dbReference type="EMBL" id="JAMRDG010000002">
    <property type="protein sequence ID" value="KAJ3691454.1"/>
    <property type="molecule type" value="Genomic_DNA"/>
</dbReference>
<keyword evidence="4" id="KW-1185">Reference proteome</keyword>
<dbReference type="InterPro" id="IPR044730">
    <property type="entry name" value="RNase_H-like_dom_plant"/>
</dbReference>
<dbReference type="InterPro" id="IPR002156">
    <property type="entry name" value="RNaseH_domain"/>
</dbReference>
<evidence type="ECO:0000259" key="1">
    <source>
        <dbReference type="Pfam" id="PF13456"/>
    </source>
</evidence>
<organism evidence="3 4">
    <name type="scientific">Rhynchospora tenuis</name>
    <dbReference type="NCBI Taxonomy" id="198213"/>
    <lineage>
        <taxon>Eukaryota</taxon>
        <taxon>Viridiplantae</taxon>
        <taxon>Streptophyta</taxon>
        <taxon>Embryophyta</taxon>
        <taxon>Tracheophyta</taxon>
        <taxon>Spermatophyta</taxon>
        <taxon>Magnoliopsida</taxon>
        <taxon>Liliopsida</taxon>
        <taxon>Poales</taxon>
        <taxon>Cyperaceae</taxon>
        <taxon>Cyperoideae</taxon>
        <taxon>Rhynchosporeae</taxon>
        <taxon>Rhynchospora</taxon>
    </lineage>
</organism>
<dbReference type="AlphaFoldDB" id="A0AAD5ZDR7"/>
<reference evidence="3 4" key="1">
    <citation type="journal article" date="2022" name="Cell">
        <title>Repeat-based holocentromeres influence genome architecture and karyotype evolution.</title>
        <authorList>
            <person name="Hofstatter P.G."/>
            <person name="Thangavel G."/>
            <person name="Lux T."/>
            <person name="Neumann P."/>
            <person name="Vondrak T."/>
            <person name="Novak P."/>
            <person name="Zhang M."/>
            <person name="Costa L."/>
            <person name="Castellani M."/>
            <person name="Scott A."/>
            <person name="Toegelov H."/>
            <person name="Fuchs J."/>
            <person name="Mata-Sucre Y."/>
            <person name="Dias Y."/>
            <person name="Vanzela A.L.L."/>
            <person name="Huettel B."/>
            <person name="Almeida C.C.S."/>
            <person name="Simkova H."/>
            <person name="Souza G."/>
            <person name="Pedrosa-Harand A."/>
            <person name="Macas J."/>
            <person name="Mayer K.F.X."/>
            <person name="Houben A."/>
            <person name="Marques A."/>
        </authorList>
    </citation>
    <scope>NUCLEOTIDE SEQUENCE [LARGE SCALE GENOMIC DNA]</scope>
    <source>
        <strain evidence="3">RhyTen1mFocal</strain>
    </source>
</reference>
<feature type="domain" description="RNase H type-1" evidence="1">
    <location>
        <begin position="504"/>
        <end position="629"/>
    </location>
</feature>
<dbReference type="Pfam" id="PF13966">
    <property type="entry name" value="zf-RVT"/>
    <property type="match status" value="1"/>
</dbReference>
<gene>
    <name evidence="3" type="ORF">LUZ61_020618</name>
</gene>
<dbReference type="InterPro" id="IPR012337">
    <property type="entry name" value="RNaseH-like_sf"/>
</dbReference>
<accession>A0AAD5ZDR7</accession>
<dbReference type="InterPro" id="IPR026960">
    <property type="entry name" value="RVT-Znf"/>
</dbReference>